<dbReference type="InterPro" id="IPR050563">
    <property type="entry name" value="4-hydroxybenzoyl-CoA_TE"/>
</dbReference>
<proteinExistence type="predicted"/>
<name>A0A0L0SEP4_ALLM3</name>
<dbReference type="OrthoDB" id="5538558at2759"/>
<dbReference type="Pfam" id="PF13279">
    <property type="entry name" value="4HBT_2"/>
    <property type="match status" value="1"/>
</dbReference>
<dbReference type="AlphaFoldDB" id="A0A0L0SEP4"/>
<dbReference type="SUPFAM" id="SSF54637">
    <property type="entry name" value="Thioesterase/thiol ester dehydrase-isomerase"/>
    <property type="match status" value="1"/>
</dbReference>
<reference evidence="1 2" key="1">
    <citation type="submission" date="2009-11" db="EMBL/GenBank/DDBJ databases">
        <title>Annotation of Allomyces macrogynus ATCC 38327.</title>
        <authorList>
            <consortium name="The Broad Institute Genome Sequencing Platform"/>
            <person name="Russ C."/>
            <person name="Cuomo C."/>
            <person name="Burger G."/>
            <person name="Gray M.W."/>
            <person name="Holland P.W.H."/>
            <person name="King N."/>
            <person name="Lang F.B.F."/>
            <person name="Roger A.J."/>
            <person name="Ruiz-Trillo I."/>
            <person name="Young S.K."/>
            <person name="Zeng Q."/>
            <person name="Gargeya S."/>
            <person name="Fitzgerald M."/>
            <person name="Haas B."/>
            <person name="Abouelleil A."/>
            <person name="Alvarado L."/>
            <person name="Arachchi H.M."/>
            <person name="Berlin A."/>
            <person name="Chapman S.B."/>
            <person name="Gearin G."/>
            <person name="Goldberg J."/>
            <person name="Griggs A."/>
            <person name="Gujja S."/>
            <person name="Hansen M."/>
            <person name="Heiman D."/>
            <person name="Howarth C."/>
            <person name="Larimer J."/>
            <person name="Lui A."/>
            <person name="MacDonald P.J.P."/>
            <person name="McCowen C."/>
            <person name="Montmayeur A."/>
            <person name="Murphy C."/>
            <person name="Neiman D."/>
            <person name="Pearson M."/>
            <person name="Priest M."/>
            <person name="Roberts A."/>
            <person name="Saif S."/>
            <person name="Shea T."/>
            <person name="Sisk P."/>
            <person name="Stolte C."/>
            <person name="Sykes S."/>
            <person name="Wortman J."/>
            <person name="Nusbaum C."/>
            <person name="Birren B."/>
        </authorList>
    </citation>
    <scope>NUCLEOTIDE SEQUENCE [LARGE SCALE GENOMIC DNA]</scope>
    <source>
        <strain evidence="1 2">ATCC 38327</strain>
    </source>
</reference>
<dbReference type="CDD" id="cd00586">
    <property type="entry name" value="4HBT"/>
    <property type="match status" value="1"/>
</dbReference>
<organism evidence="1 2">
    <name type="scientific">Allomyces macrogynus (strain ATCC 38327)</name>
    <name type="common">Allomyces javanicus var. macrogynus</name>
    <dbReference type="NCBI Taxonomy" id="578462"/>
    <lineage>
        <taxon>Eukaryota</taxon>
        <taxon>Fungi</taxon>
        <taxon>Fungi incertae sedis</taxon>
        <taxon>Blastocladiomycota</taxon>
        <taxon>Blastocladiomycetes</taxon>
        <taxon>Blastocladiales</taxon>
        <taxon>Blastocladiaceae</taxon>
        <taxon>Allomyces</taxon>
    </lineage>
</organism>
<dbReference type="InterPro" id="IPR029069">
    <property type="entry name" value="HotDog_dom_sf"/>
</dbReference>
<evidence type="ECO:0000313" key="1">
    <source>
        <dbReference type="EMBL" id="KNE60988.1"/>
    </source>
</evidence>
<dbReference type="PANTHER" id="PTHR31793:SF39">
    <property type="entry name" value="THIOESTERASE_THIOL ESTER DEHYDRASE-ISOMERASE"/>
    <property type="match status" value="1"/>
</dbReference>
<reference evidence="2" key="2">
    <citation type="submission" date="2009-11" db="EMBL/GenBank/DDBJ databases">
        <title>The Genome Sequence of Allomyces macrogynus strain ATCC 38327.</title>
        <authorList>
            <consortium name="The Broad Institute Genome Sequencing Platform"/>
            <person name="Russ C."/>
            <person name="Cuomo C."/>
            <person name="Shea T."/>
            <person name="Young S.K."/>
            <person name="Zeng Q."/>
            <person name="Koehrsen M."/>
            <person name="Haas B."/>
            <person name="Borodovsky M."/>
            <person name="Guigo R."/>
            <person name="Alvarado L."/>
            <person name="Berlin A."/>
            <person name="Borenstein D."/>
            <person name="Chen Z."/>
            <person name="Engels R."/>
            <person name="Freedman E."/>
            <person name="Gellesch M."/>
            <person name="Goldberg J."/>
            <person name="Griggs A."/>
            <person name="Gujja S."/>
            <person name="Heiman D."/>
            <person name="Hepburn T."/>
            <person name="Howarth C."/>
            <person name="Jen D."/>
            <person name="Larson L."/>
            <person name="Lewis B."/>
            <person name="Mehta T."/>
            <person name="Park D."/>
            <person name="Pearson M."/>
            <person name="Roberts A."/>
            <person name="Saif S."/>
            <person name="Shenoy N."/>
            <person name="Sisk P."/>
            <person name="Stolte C."/>
            <person name="Sykes S."/>
            <person name="Walk T."/>
            <person name="White J."/>
            <person name="Yandava C."/>
            <person name="Burger G."/>
            <person name="Gray M.W."/>
            <person name="Holland P.W.H."/>
            <person name="King N."/>
            <person name="Lang F.B.F."/>
            <person name="Roger A.J."/>
            <person name="Ruiz-Trillo I."/>
            <person name="Lander E."/>
            <person name="Nusbaum C."/>
        </authorList>
    </citation>
    <scope>NUCLEOTIDE SEQUENCE [LARGE SCALE GENOMIC DNA]</scope>
    <source>
        <strain evidence="2">ATCC 38327</strain>
    </source>
</reference>
<sequence>MLPRASLLARSVAAARPALARTAARRTLASTDDGKPHPYPALAAGHGPWPFQVEPREIHPLVAQVAQEYPTHLHIAVQWGDQDAFGHLNNVLYMRYFESIRMQYLLDFSAYLPAGKRHTFAHPTPAHAGPIVASVTTRYRAQVHYPDTLTYFLRTAESDVAKLRDVATGKAAPAGARPLDRVTLEYVAVSHRLGAIAADGTCSLVTFDYGKNRKVPVPQDVADAVCKWEDEGRRRHVEQFGAGSA</sequence>
<dbReference type="PANTHER" id="PTHR31793">
    <property type="entry name" value="4-HYDROXYBENZOYL-COA THIOESTERASE FAMILY MEMBER"/>
    <property type="match status" value="1"/>
</dbReference>
<evidence type="ECO:0000313" key="2">
    <source>
        <dbReference type="Proteomes" id="UP000054350"/>
    </source>
</evidence>
<dbReference type="VEuPathDB" id="FungiDB:AMAG_06752"/>
<protein>
    <recommendedName>
        <fullName evidence="3">YbgC/YbaW family acyl-CoA thioester hydrolase</fullName>
    </recommendedName>
</protein>
<accession>A0A0L0SEP4</accession>
<evidence type="ECO:0008006" key="3">
    <source>
        <dbReference type="Google" id="ProtNLM"/>
    </source>
</evidence>
<dbReference type="Gene3D" id="3.10.129.10">
    <property type="entry name" value="Hotdog Thioesterase"/>
    <property type="match status" value="1"/>
</dbReference>
<gene>
    <name evidence="1" type="ORF">AMAG_06752</name>
</gene>
<dbReference type="EMBL" id="GG745337">
    <property type="protein sequence ID" value="KNE60988.1"/>
    <property type="molecule type" value="Genomic_DNA"/>
</dbReference>
<dbReference type="GO" id="GO:0047617">
    <property type="term" value="F:fatty acyl-CoA hydrolase activity"/>
    <property type="evidence" value="ECO:0007669"/>
    <property type="project" value="TreeGrafter"/>
</dbReference>
<dbReference type="Proteomes" id="UP000054350">
    <property type="component" value="Unassembled WGS sequence"/>
</dbReference>
<keyword evidence="2" id="KW-1185">Reference proteome</keyword>